<protein>
    <submittedName>
        <fullName evidence="1">Uncharacterized protein</fullName>
    </submittedName>
</protein>
<dbReference type="AlphaFoldDB" id="A0A109RN04"/>
<gene>
    <name evidence="1" type="ORF">Lupro_02040</name>
</gene>
<evidence type="ECO:0000313" key="2">
    <source>
        <dbReference type="Proteomes" id="UP000059672"/>
    </source>
</evidence>
<evidence type="ECO:0000313" key="1">
    <source>
        <dbReference type="EMBL" id="AMC10102.1"/>
    </source>
</evidence>
<reference evidence="2" key="1">
    <citation type="submission" date="2015-12" db="EMBL/GenBank/DDBJ databases">
        <title>Complete genome sequence of Lutibacter profundus strain LP1.</title>
        <authorList>
            <person name="Wissuwa J."/>
            <person name="Le Moine Bauer S."/>
            <person name="Stokke R."/>
            <person name="Dahle H."/>
            <person name="Steen I.H."/>
        </authorList>
    </citation>
    <scope>NUCLEOTIDE SEQUENCE [LARGE SCALE GENOMIC DNA]</scope>
    <source>
        <strain evidence="2">LP1</strain>
    </source>
</reference>
<organism evidence="1 2">
    <name type="scientific">Lutibacter profundi</name>
    <dbReference type="NCBI Taxonomy" id="1622118"/>
    <lineage>
        <taxon>Bacteria</taxon>
        <taxon>Pseudomonadati</taxon>
        <taxon>Bacteroidota</taxon>
        <taxon>Flavobacteriia</taxon>
        <taxon>Flavobacteriales</taxon>
        <taxon>Flavobacteriaceae</taxon>
        <taxon>Lutibacter</taxon>
    </lineage>
</organism>
<sequence>MRITTTPRKLLNSLYSISGDESGYSCYLGKVKYLSTNKLKDFLNENIDNWIYFNPSGEG</sequence>
<dbReference type="KEGG" id="lut:Lupro_02040"/>
<reference evidence="1 2" key="2">
    <citation type="journal article" date="2016" name="Int. J. Syst. Evol. Microbiol.">
        <title>Lutibacter profundi sp. nov., isolated from a deep-sea hydrothermal system on the Arctic Mid-Ocean Ridge and emended description of the genus Lutibacter.</title>
        <authorList>
            <person name="Le Moine Bauer S."/>
            <person name="Roalkvam I."/>
            <person name="Steen I.H."/>
            <person name="Dahle H."/>
        </authorList>
    </citation>
    <scope>NUCLEOTIDE SEQUENCE [LARGE SCALE GENOMIC DNA]</scope>
    <source>
        <strain evidence="1 2">LP1</strain>
    </source>
</reference>
<name>A0A109RN04_9FLAO</name>
<dbReference type="RefSeq" id="WP_068205828.1">
    <property type="nucleotide sequence ID" value="NZ_CP013355.1"/>
</dbReference>
<proteinExistence type="predicted"/>
<keyword evidence="2" id="KW-1185">Reference proteome</keyword>
<dbReference type="EMBL" id="CP013355">
    <property type="protein sequence ID" value="AMC10102.1"/>
    <property type="molecule type" value="Genomic_DNA"/>
</dbReference>
<dbReference type="Proteomes" id="UP000059672">
    <property type="component" value="Chromosome"/>
</dbReference>
<accession>A0A109RN04</accession>
<dbReference type="OrthoDB" id="7852032at2"/>